<keyword evidence="2 7" id="KW-0812">Transmembrane</keyword>
<sequence>MRNIPVEVLLSWPTPNYTNPKTRGNALLAVNLGFIVLVVTTVFLRLYTRIFIKRWFGIDDFLILLALIFTVALTTVVILANLRLGWDRHIYDIPLTSLAANLKIAMVAKCLFVSAATFTRLSILTFYYRLVTESAIKVFRWLVHISVAFNIAMLVSFILVGVFQCIPVSNYWMFAAPKGSCMDEGKATLCIGIINCVADFTCTILPIPLVARLQMPRRQRIAVIVLFGLGFIVTIAGAVRTWYIYMSLILEYDQTWYAYPLWIAAAVEIDLGVICASAPMLRPLLSRLPPVVSSLLSSRFKKSSGGGTYGTSLADNLESANQDNNTASHGSKSAVDPNQNLVPPPRAGNGRSYREPDVELKSWNQNTNADNYRASSSRSDEAFCRAISPIPPPPDVRTQHDRVSLYSDDSPILSDSWRV</sequence>
<proteinExistence type="inferred from homology"/>
<keyword evidence="3 7" id="KW-1133">Transmembrane helix</keyword>
<dbReference type="InterPro" id="IPR049326">
    <property type="entry name" value="Rhodopsin_dom_fungi"/>
</dbReference>
<feature type="transmembrane region" description="Helical" evidence="7">
    <location>
        <begin position="104"/>
        <end position="129"/>
    </location>
</feature>
<dbReference type="EMBL" id="CAOQHR010000006">
    <property type="protein sequence ID" value="CAI6336000.1"/>
    <property type="molecule type" value="Genomic_DNA"/>
</dbReference>
<feature type="transmembrane region" description="Helical" evidence="7">
    <location>
        <begin position="257"/>
        <end position="278"/>
    </location>
</feature>
<evidence type="ECO:0000256" key="1">
    <source>
        <dbReference type="ARBA" id="ARBA00004141"/>
    </source>
</evidence>
<comment type="subcellular location">
    <subcellularLocation>
        <location evidence="1">Membrane</location>
        <topology evidence="1">Multi-pass membrane protein</topology>
    </subcellularLocation>
</comment>
<protein>
    <recommendedName>
        <fullName evidence="8">Rhodopsin domain-containing protein</fullName>
    </recommendedName>
</protein>
<feature type="compositionally biased region" description="Polar residues" evidence="6">
    <location>
        <begin position="318"/>
        <end position="341"/>
    </location>
</feature>
<feature type="transmembrane region" description="Helical" evidence="7">
    <location>
        <begin position="60"/>
        <end position="84"/>
    </location>
</feature>
<evidence type="ECO:0000259" key="8">
    <source>
        <dbReference type="Pfam" id="PF20684"/>
    </source>
</evidence>
<accession>A0A9W4UHE7</accession>
<comment type="caution">
    <text evidence="9">The sequence shown here is derived from an EMBL/GenBank/DDBJ whole genome shotgun (WGS) entry which is preliminary data.</text>
</comment>
<evidence type="ECO:0000313" key="9">
    <source>
        <dbReference type="EMBL" id="CAI6336000.1"/>
    </source>
</evidence>
<feature type="transmembrane region" description="Helical" evidence="7">
    <location>
        <begin position="221"/>
        <end position="245"/>
    </location>
</feature>
<keyword evidence="4 7" id="KW-0472">Membrane</keyword>
<feature type="transmembrane region" description="Helical" evidence="7">
    <location>
        <begin position="26"/>
        <end position="48"/>
    </location>
</feature>
<evidence type="ECO:0000256" key="6">
    <source>
        <dbReference type="SAM" id="MobiDB-lite"/>
    </source>
</evidence>
<organism evidence="9 10">
    <name type="scientific">Periconia digitata</name>
    <dbReference type="NCBI Taxonomy" id="1303443"/>
    <lineage>
        <taxon>Eukaryota</taxon>
        <taxon>Fungi</taxon>
        <taxon>Dikarya</taxon>
        <taxon>Ascomycota</taxon>
        <taxon>Pezizomycotina</taxon>
        <taxon>Dothideomycetes</taxon>
        <taxon>Pleosporomycetidae</taxon>
        <taxon>Pleosporales</taxon>
        <taxon>Massarineae</taxon>
        <taxon>Periconiaceae</taxon>
        <taxon>Periconia</taxon>
    </lineage>
</organism>
<feature type="transmembrane region" description="Helical" evidence="7">
    <location>
        <begin position="186"/>
        <end position="209"/>
    </location>
</feature>
<evidence type="ECO:0000256" key="5">
    <source>
        <dbReference type="ARBA" id="ARBA00038359"/>
    </source>
</evidence>
<evidence type="ECO:0000256" key="2">
    <source>
        <dbReference type="ARBA" id="ARBA00022692"/>
    </source>
</evidence>
<dbReference type="GO" id="GO:0016020">
    <property type="term" value="C:membrane"/>
    <property type="evidence" value="ECO:0007669"/>
    <property type="project" value="UniProtKB-SubCell"/>
</dbReference>
<evidence type="ECO:0000256" key="3">
    <source>
        <dbReference type="ARBA" id="ARBA00022989"/>
    </source>
</evidence>
<feature type="domain" description="Rhodopsin" evidence="8">
    <location>
        <begin position="44"/>
        <end position="287"/>
    </location>
</feature>
<dbReference type="Pfam" id="PF20684">
    <property type="entry name" value="Fung_rhodopsin"/>
    <property type="match status" value="1"/>
</dbReference>
<dbReference type="PANTHER" id="PTHR33048:SF129">
    <property type="entry name" value="INTEGRAL MEMBRANE PROTEIN-RELATED"/>
    <property type="match status" value="1"/>
</dbReference>
<dbReference type="PANTHER" id="PTHR33048">
    <property type="entry name" value="PTH11-LIKE INTEGRAL MEMBRANE PROTEIN (AFU_ORTHOLOGUE AFUA_5G11245)"/>
    <property type="match status" value="1"/>
</dbReference>
<comment type="similarity">
    <text evidence="5">Belongs to the SAT4 family.</text>
</comment>
<gene>
    <name evidence="9" type="ORF">PDIGIT_LOCUS9089</name>
</gene>
<evidence type="ECO:0000313" key="10">
    <source>
        <dbReference type="Proteomes" id="UP001152607"/>
    </source>
</evidence>
<evidence type="ECO:0000256" key="4">
    <source>
        <dbReference type="ARBA" id="ARBA00023136"/>
    </source>
</evidence>
<dbReference type="Proteomes" id="UP001152607">
    <property type="component" value="Unassembled WGS sequence"/>
</dbReference>
<evidence type="ECO:0000256" key="7">
    <source>
        <dbReference type="SAM" id="Phobius"/>
    </source>
</evidence>
<name>A0A9W4UHE7_9PLEO</name>
<keyword evidence="10" id="KW-1185">Reference proteome</keyword>
<dbReference type="OrthoDB" id="4525788at2759"/>
<dbReference type="AlphaFoldDB" id="A0A9W4UHE7"/>
<reference evidence="9" key="1">
    <citation type="submission" date="2023-01" db="EMBL/GenBank/DDBJ databases">
        <authorList>
            <person name="Van Ghelder C."/>
            <person name="Rancurel C."/>
        </authorList>
    </citation>
    <scope>NUCLEOTIDE SEQUENCE</scope>
    <source>
        <strain evidence="9">CNCM I-4278</strain>
    </source>
</reference>
<feature type="transmembrane region" description="Helical" evidence="7">
    <location>
        <begin position="141"/>
        <end position="166"/>
    </location>
</feature>
<feature type="compositionally biased region" description="Polar residues" evidence="6">
    <location>
        <begin position="362"/>
        <end position="376"/>
    </location>
</feature>
<feature type="region of interest" description="Disordered" evidence="6">
    <location>
        <begin position="299"/>
        <end position="376"/>
    </location>
</feature>
<dbReference type="InterPro" id="IPR052337">
    <property type="entry name" value="SAT4-like"/>
</dbReference>